<evidence type="ECO:0000256" key="3">
    <source>
        <dbReference type="ARBA" id="ARBA00012966"/>
    </source>
</evidence>
<evidence type="ECO:0000256" key="2">
    <source>
        <dbReference type="ARBA" id="ARBA00008142"/>
    </source>
</evidence>
<dbReference type="STRING" id="526218.Sterm_1181"/>
<comment type="similarity">
    <text evidence="2 12 13 14">Belongs to the NDK family.</text>
</comment>
<dbReference type="PRINTS" id="PR01243">
    <property type="entry name" value="NUCDPKINASE"/>
</dbReference>
<dbReference type="GO" id="GO:0006183">
    <property type="term" value="P:GTP biosynthetic process"/>
    <property type="evidence" value="ECO:0007669"/>
    <property type="project" value="UniProtKB-UniRule"/>
</dbReference>
<dbReference type="KEGG" id="str:Sterm_1181"/>
<keyword evidence="12" id="KW-0963">Cytoplasm</keyword>
<dbReference type="SUPFAM" id="SSF54919">
    <property type="entry name" value="Nucleoside diphosphate kinase, NDK"/>
    <property type="match status" value="1"/>
</dbReference>
<reference evidence="18" key="1">
    <citation type="submission" date="2009-09" db="EMBL/GenBank/DDBJ databases">
        <title>The complete chromosome of Sebaldella termitidis ATCC 33386.</title>
        <authorList>
            <consortium name="US DOE Joint Genome Institute (JGI-PGF)"/>
            <person name="Lucas S."/>
            <person name="Copeland A."/>
            <person name="Lapidus A."/>
            <person name="Glavina del Rio T."/>
            <person name="Dalin E."/>
            <person name="Tice H."/>
            <person name="Bruce D."/>
            <person name="Goodwin L."/>
            <person name="Pitluck S."/>
            <person name="Kyrpides N."/>
            <person name="Mavromatis K."/>
            <person name="Ivanova N."/>
            <person name="Mikhailova N."/>
            <person name="Sims D."/>
            <person name="Meincke L."/>
            <person name="Brettin T."/>
            <person name="Detter J.C."/>
            <person name="Han C."/>
            <person name="Larimer F."/>
            <person name="Land M."/>
            <person name="Hauser L."/>
            <person name="Markowitz V."/>
            <person name="Cheng J.F."/>
            <person name="Hugenholtz P."/>
            <person name="Woyke T."/>
            <person name="Wu D."/>
            <person name="Eisen J.A."/>
        </authorList>
    </citation>
    <scope>NUCLEOTIDE SEQUENCE [LARGE SCALE GENOMIC DNA]</scope>
    <source>
        <strain evidence="18">ATCC 33386 / NCTC 11300</strain>
    </source>
</reference>
<evidence type="ECO:0000256" key="1">
    <source>
        <dbReference type="ARBA" id="ARBA00001946"/>
    </source>
</evidence>
<dbReference type="InterPro" id="IPR036850">
    <property type="entry name" value="NDK-like_dom_sf"/>
</dbReference>
<sequence length="150" mass="17109">MEKTFSMIKPDGIQRGLVGEILQRFEKKGIKIAAMKFMMISRELAEKHYTAHKGKVFYDDLIRFITSSPVLAMVFEGEDVINIVRKLAGATSPEAALPGTVRGDYSLDVEYNLIHASDSKESAEREISLFFREEEIINYELITAKWVYPK</sequence>
<dbReference type="GO" id="GO:0046872">
    <property type="term" value="F:metal ion binding"/>
    <property type="evidence" value="ECO:0007669"/>
    <property type="project" value="UniProtKB-KW"/>
</dbReference>
<evidence type="ECO:0000256" key="12">
    <source>
        <dbReference type="HAMAP-Rule" id="MF_00451"/>
    </source>
</evidence>
<feature type="active site" description="Pros-phosphohistidine intermediate" evidence="12 13">
    <location>
        <position position="115"/>
    </location>
</feature>
<dbReference type="CDD" id="cd04413">
    <property type="entry name" value="NDPk_I"/>
    <property type="match status" value="1"/>
</dbReference>
<dbReference type="GO" id="GO:0006241">
    <property type="term" value="P:CTP biosynthetic process"/>
    <property type="evidence" value="ECO:0007669"/>
    <property type="project" value="UniProtKB-UniRule"/>
</dbReference>
<gene>
    <name evidence="12" type="primary">ndk</name>
    <name evidence="17" type="ordered locus">Sterm_1181</name>
</gene>
<dbReference type="HOGENOM" id="CLU_060216_6_3_0"/>
<keyword evidence="18" id="KW-1185">Reference proteome</keyword>
<evidence type="ECO:0000256" key="6">
    <source>
        <dbReference type="ARBA" id="ARBA00022723"/>
    </source>
</evidence>
<comment type="subcellular location">
    <subcellularLocation>
        <location evidence="12">Cytoplasm</location>
    </subcellularLocation>
</comment>
<keyword evidence="6 12" id="KW-0479">Metal-binding</keyword>
<feature type="binding site" evidence="12 13">
    <location>
        <position position="102"/>
    </location>
    <ligand>
        <name>ATP</name>
        <dbReference type="ChEBI" id="CHEBI:30616"/>
    </ligand>
</feature>
<dbReference type="PROSITE" id="PS00469">
    <property type="entry name" value="NDPK"/>
    <property type="match status" value="1"/>
</dbReference>
<feature type="binding site" evidence="12 13">
    <location>
        <position position="57"/>
    </location>
    <ligand>
        <name>ATP</name>
        <dbReference type="ChEBI" id="CHEBI:30616"/>
    </ligand>
</feature>
<keyword evidence="10 12" id="KW-0460">Magnesium</keyword>
<dbReference type="GO" id="GO:0004550">
    <property type="term" value="F:nucleoside diphosphate kinase activity"/>
    <property type="evidence" value="ECO:0007669"/>
    <property type="project" value="UniProtKB-UniRule"/>
</dbReference>
<feature type="binding site" evidence="12 13">
    <location>
        <position position="85"/>
    </location>
    <ligand>
        <name>ATP</name>
        <dbReference type="ChEBI" id="CHEBI:30616"/>
    </ligand>
</feature>
<evidence type="ECO:0000256" key="5">
    <source>
        <dbReference type="ARBA" id="ARBA00022679"/>
    </source>
</evidence>
<feature type="domain" description="Nucleoside diphosphate kinase-like" evidence="16">
    <location>
        <begin position="1"/>
        <end position="138"/>
    </location>
</feature>
<dbReference type="GO" id="GO:0006228">
    <property type="term" value="P:UTP biosynthetic process"/>
    <property type="evidence" value="ECO:0007669"/>
    <property type="project" value="UniProtKB-UniRule"/>
</dbReference>
<comment type="catalytic activity">
    <reaction evidence="12">
        <text>a ribonucleoside 5'-diphosphate + ATP = a ribonucleoside 5'-triphosphate + ADP</text>
        <dbReference type="Rhea" id="RHEA:18113"/>
        <dbReference type="ChEBI" id="CHEBI:30616"/>
        <dbReference type="ChEBI" id="CHEBI:57930"/>
        <dbReference type="ChEBI" id="CHEBI:61557"/>
        <dbReference type="ChEBI" id="CHEBI:456216"/>
        <dbReference type="EC" id="2.7.4.6"/>
    </reaction>
</comment>
<dbReference type="FunFam" id="3.30.70.141:FF:000003">
    <property type="entry name" value="Nucleoside diphosphate kinase"/>
    <property type="match status" value="1"/>
</dbReference>
<feature type="binding site" evidence="12 13">
    <location>
        <position position="91"/>
    </location>
    <ligand>
        <name>ATP</name>
        <dbReference type="ChEBI" id="CHEBI:30616"/>
    </ligand>
</feature>
<comment type="subunit">
    <text evidence="12">Homotetramer.</text>
</comment>
<dbReference type="InterPro" id="IPR001564">
    <property type="entry name" value="Nucleoside_diP_kinase"/>
</dbReference>
<name>D1AH15_SEBTE</name>
<feature type="binding site" evidence="12 13">
    <location>
        <position position="9"/>
    </location>
    <ligand>
        <name>ATP</name>
        <dbReference type="ChEBI" id="CHEBI:30616"/>
    </ligand>
</feature>
<dbReference type="AlphaFoldDB" id="D1AH15"/>
<accession>D1AH15</accession>
<dbReference type="Gene3D" id="3.30.70.141">
    <property type="entry name" value="Nucleoside diphosphate kinase-like domain"/>
    <property type="match status" value="1"/>
</dbReference>
<proteinExistence type="inferred from homology"/>
<organism evidence="17 18">
    <name type="scientific">Sebaldella termitidis (strain ATCC 33386 / NCTC 11300)</name>
    <dbReference type="NCBI Taxonomy" id="526218"/>
    <lineage>
        <taxon>Bacteria</taxon>
        <taxon>Fusobacteriati</taxon>
        <taxon>Fusobacteriota</taxon>
        <taxon>Fusobacteriia</taxon>
        <taxon>Fusobacteriales</taxon>
        <taxon>Leptotrichiaceae</taxon>
        <taxon>Sebaldella</taxon>
    </lineage>
</organism>
<evidence type="ECO:0000256" key="15">
    <source>
        <dbReference type="RuleBase" id="RU004013"/>
    </source>
</evidence>
<evidence type="ECO:0000256" key="10">
    <source>
        <dbReference type="ARBA" id="ARBA00022842"/>
    </source>
</evidence>
<dbReference type="PROSITE" id="PS51374">
    <property type="entry name" value="NDPK_LIKE"/>
    <property type="match status" value="1"/>
</dbReference>
<reference evidence="17 18" key="2">
    <citation type="journal article" date="2010" name="Stand. Genomic Sci.">
        <title>Complete genome sequence of Sebaldella termitidis type strain (NCTC 11300).</title>
        <authorList>
            <person name="Harmon-Smith M."/>
            <person name="Celia L."/>
            <person name="Chertkov O."/>
            <person name="Lapidus A."/>
            <person name="Copeland A."/>
            <person name="Glavina Del Rio T."/>
            <person name="Nolan M."/>
            <person name="Lucas S."/>
            <person name="Tice H."/>
            <person name="Cheng J.F."/>
            <person name="Han C."/>
            <person name="Detter J.C."/>
            <person name="Bruce D."/>
            <person name="Goodwin L."/>
            <person name="Pitluck S."/>
            <person name="Pati A."/>
            <person name="Liolios K."/>
            <person name="Ivanova N."/>
            <person name="Mavromatis K."/>
            <person name="Mikhailova N."/>
            <person name="Chen A."/>
            <person name="Palaniappan K."/>
            <person name="Land M."/>
            <person name="Hauser L."/>
            <person name="Chang Y.J."/>
            <person name="Jeffries C.D."/>
            <person name="Brettin T."/>
            <person name="Goker M."/>
            <person name="Beck B."/>
            <person name="Bristow J."/>
            <person name="Eisen J.A."/>
            <person name="Markowitz V."/>
            <person name="Hugenholtz P."/>
            <person name="Kyrpides N.C."/>
            <person name="Klenk H.P."/>
            <person name="Chen F."/>
        </authorList>
    </citation>
    <scope>NUCLEOTIDE SEQUENCE [LARGE SCALE GENOMIC DNA]</scope>
    <source>
        <strain evidence="18">ATCC 33386 / NCTC 11300</strain>
    </source>
</reference>
<dbReference type="HAMAP" id="MF_00451">
    <property type="entry name" value="NDP_kinase"/>
    <property type="match status" value="1"/>
</dbReference>
<evidence type="ECO:0000256" key="11">
    <source>
        <dbReference type="ARBA" id="ARBA00023080"/>
    </source>
</evidence>
<dbReference type="EC" id="2.7.4.6" evidence="3 12"/>
<comment type="function">
    <text evidence="12">Major role in the synthesis of nucleoside triphosphates other than ATP. The ATP gamma phosphate is transferred to the NDP beta phosphate via a ping-pong mechanism, using a phosphorylated active-site intermediate.</text>
</comment>
<keyword evidence="9 12" id="KW-0067">ATP-binding</keyword>
<comment type="catalytic activity">
    <reaction evidence="12 15">
        <text>a 2'-deoxyribonucleoside 5'-diphosphate + ATP = a 2'-deoxyribonucleoside 5'-triphosphate + ADP</text>
        <dbReference type="Rhea" id="RHEA:44640"/>
        <dbReference type="ChEBI" id="CHEBI:30616"/>
        <dbReference type="ChEBI" id="CHEBI:61560"/>
        <dbReference type="ChEBI" id="CHEBI:73316"/>
        <dbReference type="ChEBI" id="CHEBI:456216"/>
        <dbReference type="EC" id="2.7.4.6"/>
    </reaction>
</comment>
<keyword evidence="5 12" id="KW-0808">Transferase</keyword>
<evidence type="ECO:0000256" key="8">
    <source>
        <dbReference type="ARBA" id="ARBA00022777"/>
    </source>
</evidence>
<evidence type="ECO:0000313" key="17">
    <source>
        <dbReference type="EMBL" id="ACZ08049.1"/>
    </source>
</evidence>
<keyword evidence="8 12" id="KW-0418">Kinase</keyword>
<evidence type="ECO:0000256" key="4">
    <source>
        <dbReference type="ARBA" id="ARBA00017632"/>
    </source>
</evidence>
<dbReference type="SMART" id="SM00562">
    <property type="entry name" value="NDK"/>
    <property type="match status" value="1"/>
</dbReference>
<protein>
    <recommendedName>
        <fullName evidence="4 12">Nucleoside diphosphate kinase</fullName>
        <shortName evidence="12">NDK</shortName>
        <shortName evidence="12">NDP kinase</shortName>
        <ecNumber evidence="3 12">2.7.4.6</ecNumber>
    </recommendedName>
    <alternativeName>
        <fullName evidence="12">Nucleoside-2-P kinase</fullName>
    </alternativeName>
</protein>
<dbReference type="Proteomes" id="UP000000845">
    <property type="component" value="Chromosome"/>
</dbReference>
<evidence type="ECO:0000259" key="16">
    <source>
        <dbReference type="SMART" id="SM00562"/>
    </source>
</evidence>
<evidence type="ECO:0000256" key="14">
    <source>
        <dbReference type="RuleBase" id="RU004011"/>
    </source>
</evidence>
<evidence type="ECO:0000256" key="13">
    <source>
        <dbReference type="PROSITE-ProRule" id="PRU00706"/>
    </source>
</evidence>
<dbReference type="InterPro" id="IPR023005">
    <property type="entry name" value="Nucleoside_diP_kinase_AS"/>
</dbReference>
<dbReference type="RefSeq" id="WP_012860645.1">
    <property type="nucleotide sequence ID" value="NC_013517.1"/>
</dbReference>
<dbReference type="GO" id="GO:0005737">
    <property type="term" value="C:cytoplasm"/>
    <property type="evidence" value="ECO:0007669"/>
    <property type="project" value="UniProtKB-SubCell"/>
</dbReference>
<feature type="binding site" evidence="12 13">
    <location>
        <position position="112"/>
    </location>
    <ligand>
        <name>ATP</name>
        <dbReference type="ChEBI" id="CHEBI:30616"/>
    </ligand>
</feature>
<evidence type="ECO:0000256" key="9">
    <source>
        <dbReference type="ARBA" id="ARBA00022840"/>
    </source>
</evidence>
<evidence type="ECO:0000256" key="7">
    <source>
        <dbReference type="ARBA" id="ARBA00022741"/>
    </source>
</evidence>
<comment type="cofactor">
    <cofactor evidence="1 12">
        <name>Mg(2+)</name>
        <dbReference type="ChEBI" id="CHEBI:18420"/>
    </cofactor>
</comment>
<keyword evidence="11 12" id="KW-0546">Nucleotide metabolism</keyword>
<dbReference type="InterPro" id="IPR034907">
    <property type="entry name" value="NDK-like_dom"/>
</dbReference>
<dbReference type="eggNOG" id="COG0105">
    <property type="taxonomic scope" value="Bacteria"/>
</dbReference>
<dbReference type="Pfam" id="PF00334">
    <property type="entry name" value="NDK"/>
    <property type="match status" value="1"/>
</dbReference>
<dbReference type="NCBIfam" id="NF001908">
    <property type="entry name" value="PRK00668.1"/>
    <property type="match status" value="1"/>
</dbReference>
<dbReference type="EMBL" id="CP001739">
    <property type="protein sequence ID" value="ACZ08049.1"/>
    <property type="molecule type" value="Genomic_DNA"/>
</dbReference>
<dbReference type="PANTHER" id="PTHR11349">
    <property type="entry name" value="NUCLEOSIDE DIPHOSPHATE KINASE"/>
    <property type="match status" value="1"/>
</dbReference>
<keyword evidence="7 12" id="KW-0547">Nucleotide-binding</keyword>
<evidence type="ECO:0000313" key="18">
    <source>
        <dbReference type="Proteomes" id="UP000000845"/>
    </source>
</evidence>
<dbReference type="GO" id="GO:0005524">
    <property type="term" value="F:ATP binding"/>
    <property type="evidence" value="ECO:0007669"/>
    <property type="project" value="UniProtKB-UniRule"/>
</dbReference>
<keyword evidence="12" id="KW-0597">Phosphoprotein</keyword>